<organism evidence="2 3">
    <name type="scientific">Paenibacillus favisporus</name>
    <dbReference type="NCBI Taxonomy" id="221028"/>
    <lineage>
        <taxon>Bacteria</taxon>
        <taxon>Bacillati</taxon>
        <taxon>Bacillota</taxon>
        <taxon>Bacilli</taxon>
        <taxon>Bacillales</taxon>
        <taxon>Paenibacillaceae</taxon>
        <taxon>Paenibacillus</taxon>
    </lineage>
</organism>
<proteinExistence type="predicted"/>
<feature type="signal peptide" evidence="1">
    <location>
        <begin position="1"/>
        <end position="27"/>
    </location>
</feature>
<reference evidence="2 3" key="1">
    <citation type="submission" date="2024-06" db="EMBL/GenBank/DDBJ databases">
        <title>Genomic Encyclopedia of Type Strains, Phase IV (KMG-IV): sequencing the most valuable type-strain genomes for metagenomic binning, comparative biology and taxonomic classification.</title>
        <authorList>
            <person name="Goeker M."/>
        </authorList>
    </citation>
    <scope>NUCLEOTIDE SEQUENCE [LARGE SCALE GENOMIC DNA]</scope>
    <source>
        <strain evidence="2 3">DSM 17253</strain>
    </source>
</reference>
<evidence type="ECO:0008006" key="4">
    <source>
        <dbReference type="Google" id="ProtNLM"/>
    </source>
</evidence>
<evidence type="ECO:0000313" key="3">
    <source>
        <dbReference type="Proteomes" id="UP001549098"/>
    </source>
</evidence>
<dbReference type="SUPFAM" id="SSF110296">
    <property type="entry name" value="Oligoxyloglucan reducing end-specific cellobiohydrolase"/>
    <property type="match status" value="1"/>
</dbReference>
<comment type="caution">
    <text evidence="2">The sequence shown here is derived from an EMBL/GenBank/DDBJ whole genome shotgun (WGS) entry which is preliminary data.</text>
</comment>
<dbReference type="PROSITE" id="PS51257">
    <property type="entry name" value="PROKAR_LIPOPROTEIN"/>
    <property type="match status" value="1"/>
</dbReference>
<evidence type="ECO:0000313" key="2">
    <source>
        <dbReference type="EMBL" id="MET3549722.1"/>
    </source>
</evidence>
<keyword evidence="3" id="KW-1185">Reference proteome</keyword>
<dbReference type="Proteomes" id="UP001549098">
    <property type="component" value="Unassembled WGS sequence"/>
</dbReference>
<protein>
    <recommendedName>
        <fullName evidence="4">Exo-alpha-sialidase</fullName>
    </recommendedName>
</protein>
<sequence>MKIRRRHFRAAVLVSILAAVLTGCAKGAEPAAAALSSADIPIQPQQGKELIWNGKISYDLPVIDFVDSKTGFAVKERTDAQLRLLSTQDGGTHWKEQNLPGKYIRSLDFIKAKTGYALVEDNCFSSAGQLQCKQIRLLKTGDGGSSWIQNGSPNPKRTTAKALPFCINCRL</sequence>
<dbReference type="PROSITE" id="PS51318">
    <property type="entry name" value="TAT"/>
    <property type="match status" value="1"/>
</dbReference>
<dbReference type="InterPro" id="IPR006311">
    <property type="entry name" value="TAT_signal"/>
</dbReference>
<dbReference type="RefSeq" id="WP_354502956.1">
    <property type="nucleotide sequence ID" value="NZ_JBEPLV010000009.1"/>
</dbReference>
<name>A0ABV2FD54_9BACL</name>
<keyword evidence="1" id="KW-0732">Signal</keyword>
<gene>
    <name evidence="2" type="ORF">ABID47_006383</name>
</gene>
<evidence type="ECO:0000256" key="1">
    <source>
        <dbReference type="SAM" id="SignalP"/>
    </source>
</evidence>
<accession>A0ABV2FD54</accession>
<feature type="chain" id="PRO_5046986589" description="Exo-alpha-sialidase" evidence="1">
    <location>
        <begin position="28"/>
        <end position="171"/>
    </location>
</feature>
<dbReference type="EMBL" id="JBEPLV010000009">
    <property type="protein sequence ID" value="MET3549722.1"/>
    <property type="molecule type" value="Genomic_DNA"/>
</dbReference>